<dbReference type="PANTHER" id="PTHR30146:SF120">
    <property type="entry name" value="ALANINE RACEMASE"/>
    <property type="match status" value="1"/>
</dbReference>
<dbReference type="InterPro" id="IPR028082">
    <property type="entry name" value="Peripla_BP_I"/>
</dbReference>
<evidence type="ECO:0000313" key="5">
    <source>
        <dbReference type="EMBL" id="SMX55332.1"/>
    </source>
</evidence>
<dbReference type="PANTHER" id="PTHR30146">
    <property type="entry name" value="LACI-RELATED TRANSCRIPTIONAL REPRESSOR"/>
    <property type="match status" value="1"/>
</dbReference>
<dbReference type="SUPFAM" id="SSF53822">
    <property type="entry name" value="Periplasmic binding protein-like I"/>
    <property type="match status" value="1"/>
</dbReference>
<accession>A0A1Y6K6K3</accession>
<dbReference type="InterPro" id="IPR046335">
    <property type="entry name" value="LacI/GalR-like_sensor"/>
</dbReference>
<dbReference type="InterPro" id="IPR000843">
    <property type="entry name" value="HTH_LacI"/>
</dbReference>
<dbReference type="AlphaFoldDB" id="A0A1Y6K6K3"/>
<name>A0A1Y6K6K3_9CHLR</name>
<evidence type="ECO:0000259" key="4">
    <source>
        <dbReference type="PROSITE" id="PS50932"/>
    </source>
</evidence>
<dbReference type="PROSITE" id="PS00356">
    <property type="entry name" value="HTH_LACI_1"/>
    <property type="match status" value="1"/>
</dbReference>
<evidence type="ECO:0000256" key="3">
    <source>
        <dbReference type="ARBA" id="ARBA00023163"/>
    </source>
</evidence>
<keyword evidence="3" id="KW-0804">Transcription</keyword>
<keyword evidence="1" id="KW-0805">Transcription regulation</keyword>
<evidence type="ECO:0000313" key="6">
    <source>
        <dbReference type="Proteomes" id="UP000195514"/>
    </source>
</evidence>
<proteinExistence type="predicted"/>
<dbReference type="Pfam" id="PF13377">
    <property type="entry name" value="Peripla_BP_3"/>
    <property type="match status" value="1"/>
</dbReference>
<dbReference type="EMBL" id="LT859958">
    <property type="protein sequence ID" value="SMX55332.1"/>
    <property type="molecule type" value="Genomic_DNA"/>
</dbReference>
<dbReference type="SUPFAM" id="SSF47413">
    <property type="entry name" value="lambda repressor-like DNA-binding domains"/>
    <property type="match status" value="1"/>
</dbReference>
<dbReference type="Gene3D" id="3.40.50.2300">
    <property type="match status" value="2"/>
</dbReference>
<protein>
    <submittedName>
        <fullName evidence="5">Putative LacI family transcriptional regulator</fullName>
    </submittedName>
</protein>
<evidence type="ECO:0000256" key="1">
    <source>
        <dbReference type="ARBA" id="ARBA00023015"/>
    </source>
</evidence>
<dbReference type="GO" id="GO:0000976">
    <property type="term" value="F:transcription cis-regulatory region binding"/>
    <property type="evidence" value="ECO:0007669"/>
    <property type="project" value="TreeGrafter"/>
</dbReference>
<keyword evidence="2" id="KW-0238">DNA-binding</keyword>
<gene>
    <name evidence="5" type="ORF">CFX1CAM_2267</name>
</gene>
<dbReference type="CDD" id="cd01392">
    <property type="entry name" value="HTH_LacI"/>
    <property type="match status" value="1"/>
</dbReference>
<dbReference type="Gene3D" id="1.10.260.40">
    <property type="entry name" value="lambda repressor-like DNA-binding domains"/>
    <property type="match status" value="1"/>
</dbReference>
<dbReference type="RefSeq" id="WP_162287689.1">
    <property type="nucleotide sequence ID" value="NZ_LT859958.1"/>
</dbReference>
<dbReference type="InterPro" id="IPR010982">
    <property type="entry name" value="Lambda_DNA-bd_dom_sf"/>
</dbReference>
<organism evidence="5 6">
    <name type="scientific">Candidatus Brevifilum fermentans</name>
    <dbReference type="NCBI Taxonomy" id="1986204"/>
    <lineage>
        <taxon>Bacteria</taxon>
        <taxon>Bacillati</taxon>
        <taxon>Chloroflexota</taxon>
        <taxon>Anaerolineae</taxon>
        <taxon>Anaerolineales</taxon>
        <taxon>Anaerolineaceae</taxon>
        <taxon>Candidatus Brevifilum</taxon>
    </lineage>
</organism>
<feature type="domain" description="HTH lacI-type" evidence="4">
    <location>
        <begin position="9"/>
        <end position="63"/>
    </location>
</feature>
<reference evidence="6" key="1">
    <citation type="submission" date="2017-05" db="EMBL/GenBank/DDBJ databases">
        <authorList>
            <person name="Kirkegaard R."/>
            <person name="Mcilroy J S."/>
        </authorList>
    </citation>
    <scope>NUCLEOTIDE SEQUENCE [LARGE SCALE GENOMIC DNA]</scope>
</reference>
<dbReference type="PRINTS" id="PR00036">
    <property type="entry name" value="HTHLACI"/>
</dbReference>
<dbReference type="KEGG" id="abat:CFX1CAM_2267"/>
<dbReference type="Proteomes" id="UP000195514">
    <property type="component" value="Chromosome I"/>
</dbReference>
<dbReference type="CDD" id="cd06267">
    <property type="entry name" value="PBP1_LacI_sugar_binding-like"/>
    <property type="match status" value="1"/>
</dbReference>
<keyword evidence="6" id="KW-1185">Reference proteome</keyword>
<dbReference type="SMART" id="SM00354">
    <property type="entry name" value="HTH_LACI"/>
    <property type="match status" value="1"/>
</dbReference>
<dbReference type="Pfam" id="PF00356">
    <property type="entry name" value="LacI"/>
    <property type="match status" value="1"/>
</dbReference>
<evidence type="ECO:0000256" key="2">
    <source>
        <dbReference type="ARBA" id="ARBA00023125"/>
    </source>
</evidence>
<sequence length="337" mass="37183">MSSKSSRTPTIYDVAKAAGVSISTVSRVINASSSVSDDTRERVQKAIDRLAFVPKAEARARAMKDFARIGVLTPFFTAPAFVQRLRGVAQGLLSTRYELTIFTIESLDHLNYYLATLPVTGHLEGLILLSLRVNDESAKKLKDHGLETVLIEFPRQDLNTVEIDDIAGGEMAAEYLISKGHQRLAFLGDTTDLGEFAILPITMRLLGFQKGIEKAGLSLPIDFICTSQYTVIDAERQIEPLLTRPDRPTAIFCATDMQALGVLNKARALGLRIPQDLAVLGFDNLDLADYVGLSTIHQSLDESGRLAVEILLSRIKDPERPLRHVRLPLTIIERQTT</sequence>
<dbReference type="GO" id="GO:0003700">
    <property type="term" value="F:DNA-binding transcription factor activity"/>
    <property type="evidence" value="ECO:0007669"/>
    <property type="project" value="TreeGrafter"/>
</dbReference>
<dbReference type="PROSITE" id="PS50932">
    <property type="entry name" value="HTH_LACI_2"/>
    <property type="match status" value="1"/>
</dbReference>